<evidence type="ECO:0000256" key="1">
    <source>
        <dbReference type="SAM" id="MobiDB-lite"/>
    </source>
</evidence>
<dbReference type="Proteomes" id="UP000024376">
    <property type="component" value="Unassembled WGS sequence"/>
</dbReference>
<name>A0A024S0P2_HYPJR</name>
<evidence type="ECO:0000313" key="4">
    <source>
        <dbReference type="Proteomes" id="UP000024376"/>
    </source>
</evidence>
<proteinExistence type="predicted"/>
<protein>
    <submittedName>
        <fullName evidence="3">Uncharacterized protein</fullName>
    </submittedName>
</protein>
<organism evidence="3 4">
    <name type="scientific">Hypocrea jecorina (strain ATCC 56765 / BCRC 32924 / NRRL 11460 / Rut C-30)</name>
    <name type="common">Trichoderma reesei</name>
    <dbReference type="NCBI Taxonomy" id="1344414"/>
    <lineage>
        <taxon>Eukaryota</taxon>
        <taxon>Fungi</taxon>
        <taxon>Dikarya</taxon>
        <taxon>Ascomycota</taxon>
        <taxon>Pezizomycotina</taxon>
        <taxon>Sordariomycetes</taxon>
        <taxon>Hypocreomycetidae</taxon>
        <taxon>Hypocreales</taxon>
        <taxon>Hypocreaceae</taxon>
        <taxon>Trichoderma</taxon>
    </lineage>
</organism>
<keyword evidence="2" id="KW-1133">Transmembrane helix</keyword>
<dbReference type="KEGG" id="trr:M419DRAFT_132978"/>
<gene>
    <name evidence="3" type="ORF">M419DRAFT_132978</name>
</gene>
<keyword evidence="2" id="KW-0472">Membrane</keyword>
<dbReference type="AlphaFoldDB" id="A0A024S0P2"/>
<dbReference type="HOGENOM" id="CLU_061830_0_0_1"/>
<feature type="region of interest" description="Disordered" evidence="1">
    <location>
        <begin position="206"/>
        <end position="234"/>
    </location>
</feature>
<evidence type="ECO:0000313" key="3">
    <source>
        <dbReference type="EMBL" id="ETR98914.1"/>
    </source>
</evidence>
<dbReference type="OrthoDB" id="5397827at2759"/>
<evidence type="ECO:0000256" key="2">
    <source>
        <dbReference type="SAM" id="Phobius"/>
    </source>
</evidence>
<feature type="transmembrane region" description="Helical" evidence="2">
    <location>
        <begin position="103"/>
        <end position="122"/>
    </location>
</feature>
<dbReference type="EMBL" id="KI911159">
    <property type="protein sequence ID" value="ETR98914.1"/>
    <property type="molecule type" value="Genomic_DNA"/>
</dbReference>
<accession>A0A024S0P2</accession>
<keyword evidence="2" id="KW-0812">Transmembrane</keyword>
<reference evidence="4" key="1">
    <citation type="journal article" date="2013" name="Ind. Biotechnol.">
        <title>Comparative genomics analysis of Trichoderma reesei strains.</title>
        <authorList>
            <person name="Koike H."/>
            <person name="Aerts A."/>
            <person name="LaButti K."/>
            <person name="Grigoriev I.V."/>
            <person name="Baker S.E."/>
        </authorList>
    </citation>
    <scope>NUCLEOTIDE SEQUENCE [LARGE SCALE GENOMIC DNA]</scope>
    <source>
        <strain evidence="4">ATCC 56765 / BCRC 32924 / NRRL 11460 / Rut C-30</strain>
    </source>
</reference>
<sequence length="243" mass="27952">MVTRAVIPRFLLPLQGPLWRGIRIPLSQNVHIRFVSTDKPIVLEKPARFNPPSHGSRLKRNAVPRHYGPALTEDEVAAQNKRSYPGMMAPEGTWAHWFWHSRLLHTFITMGALLAMGLYTFFMNYAYNSPFKDLVPPISDLWQHPTYFFSQWKNVILMHEKDKALKASEHRNRHLDDVAKRRYFMKMHGIEAKDPVAMVFGKDEPKSEEALEAAAMGREPPAQPEEAGAEAPVEQKKKWLGIF</sequence>